<evidence type="ECO:0000259" key="1">
    <source>
        <dbReference type="Pfam" id="PF04991"/>
    </source>
</evidence>
<comment type="caution">
    <text evidence="2">The sequence shown here is derived from an EMBL/GenBank/DDBJ whole genome shotgun (WGS) entry which is preliminary data.</text>
</comment>
<dbReference type="Pfam" id="PF04991">
    <property type="entry name" value="LicD"/>
    <property type="match status" value="1"/>
</dbReference>
<name>A0ABV3QX31_9HYPH</name>
<proteinExistence type="predicted"/>
<gene>
    <name evidence="2" type="ORF">ABUE31_05305</name>
</gene>
<keyword evidence="3" id="KW-1185">Reference proteome</keyword>
<reference evidence="2 3" key="1">
    <citation type="submission" date="2024-06" db="EMBL/GenBank/DDBJ databases">
        <authorList>
            <person name="Tuo L."/>
        </authorList>
    </citation>
    <scope>NUCLEOTIDE SEQUENCE [LARGE SCALE GENOMIC DNA]</scope>
    <source>
        <strain evidence="2 3">ZMM04-5</strain>
    </source>
</reference>
<evidence type="ECO:0000313" key="2">
    <source>
        <dbReference type="EMBL" id="MEW9805400.1"/>
    </source>
</evidence>
<dbReference type="PANTHER" id="PTHR43404:SF2">
    <property type="entry name" value="LIPOPOLYSACCHARIDE CHOLINEPHOSPHOTRANSFERASE LICD"/>
    <property type="match status" value="1"/>
</dbReference>
<feature type="domain" description="LicD/FKTN/FKRP nucleotidyltransferase" evidence="1">
    <location>
        <begin position="41"/>
        <end position="144"/>
    </location>
</feature>
<protein>
    <submittedName>
        <fullName evidence="2">Phosphorylcholine transferase LicD</fullName>
    </submittedName>
</protein>
<dbReference type="InterPro" id="IPR007074">
    <property type="entry name" value="LicD/FKTN/FKRP_NTP_transf"/>
</dbReference>
<dbReference type="InterPro" id="IPR052942">
    <property type="entry name" value="LPS_cholinephosphotransferase"/>
</dbReference>
<accession>A0ABV3QX31</accession>
<dbReference type="RefSeq" id="WP_367722446.1">
    <property type="nucleotide sequence ID" value="NZ_JBFOCH010000051.1"/>
</dbReference>
<dbReference type="PANTHER" id="PTHR43404">
    <property type="entry name" value="LIPOPOLYSACCHARIDE CHOLINEPHOSPHOTRANSFERASE LICD"/>
    <property type="match status" value="1"/>
</dbReference>
<keyword evidence="2" id="KW-0808">Transferase</keyword>
<dbReference type="GO" id="GO:0016740">
    <property type="term" value="F:transferase activity"/>
    <property type="evidence" value="ECO:0007669"/>
    <property type="project" value="UniProtKB-KW"/>
</dbReference>
<organism evidence="2 3">
    <name type="scientific">Mesorhizobium marinum</name>
    <dbReference type="NCBI Taxonomy" id="3228790"/>
    <lineage>
        <taxon>Bacteria</taxon>
        <taxon>Pseudomonadati</taxon>
        <taxon>Pseudomonadota</taxon>
        <taxon>Alphaproteobacteria</taxon>
        <taxon>Hyphomicrobiales</taxon>
        <taxon>Phyllobacteriaceae</taxon>
        <taxon>Mesorhizobium</taxon>
    </lineage>
</organism>
<dbReference type="EMBL" id="JBFOCI010000001">
    <property type="protein sequence ID" value="MEW9805400.1"/>
    <property type="molecule type" value="Genomic_DNA"/>
</dbReference>
<dbReference type="Proteomes" id="UP001556196">
    <property type="component" value="Unassembled WGS sequence"/>
</dbReference>
<sequence>MVAPKIQNSGSHMSATSASPMSMDDIHANLLEILEQVVSICDSEGIEVFLIGGGCLGLVRHGGFVPWDDDLDLAIWAGDVPAFLLAMNQLPTHLAVRAEPPDYHPAYGHPLYKVMDARTRVTGGDALDGDGVFIDIVPMMHWKGRITKSIESRFCRIGGLRNFRPREDLKHSPLREFGRSLALGFLRRVLHPIFLRQDAECRAKKAGIVTGAFGRKWVGRFEYDVVFPLQRTTFCGVSVLAPRDIHGFLVRRYDANYMTVPDERSRWRHFTSASVVEDQ</sequence>
<evidence type="ECO:0000313" key="3">
    <source>
        <dbReference type="Proteomes" id="UP001556196"/>
    </source>
</evidence>